<keyword evidence="4 7" id="KW-0812">Transmembrane</keyword>
<accession>A0A1S2VKB6</accession>
<protein>
    <submittedName>
        <fullName evidence="9">MFS transporter</fullName>
    </submittedName>
</protein>
<name>A0A1S2VKB6_9BACT</name>
<dbReference type="PANTHER" id="PTHR23517">
    <property type="entry name" value="RESISTANCE PROTEIN MDTM, PUTATIVE-RELATED-RELATED"/>
    <property type="match status" value="1"/>
</dbReference>
<feature type="transmembrane region" description="Helical" evidence="7">
    <location>
        <begin position="106"/>
        <end position="124"/>
    </location>
</feature>
<evidence type="ECO:0000256" key="3">
    <source>
        <dbReference type="ARBA" id="ARBA00022475"/>
    </source>
</evidence>
<dbReference type="InterPro" id="IPR036259">
    <property type="entry name" value="MFS_trans_sf"/>
</dbReference>
<evidence type="ECO:0000313" key="9">
    <source>
        <dbReference type="EMBL" id="OIN59202.1"/>
    </source>
</evidence>
<dbReference type="Proteomes" id="UP000181790">
    <property type="component" value="Unassembled WGS sequence"/>
</dbReference>
<evidence type="ECO:0000313" key="10">
    <source>
        <dbReference type="Proteomes" id="UP000181790"/>
    </source>
</evidence>
<sequence length="404" mass="44106">MIARTLRLYRNAYTGLAPSVWLLSGVMLINRCGTMVLPYLTLYLTQHLHFSVSQAGVVMAVYGTGAFVGTFLGGKLTDRFGFYYVQLISLFAGGVFLLGLQYVSNFYAICASAFIFTLLGDTFRPANSAAIAHYSHADNRTRAYSLNRLAINLGWSVGGGLGGYLASIDYSLLFWADGFTCIAAAAVLRFFLPPPARVATGTKHATATTEVSPAQSPYKDRYFLGFTGCTLLYAISFLLLFSLIPLYFKEKLLLDESQIGMLLALNGILIVIIEMALVYTIEQKFAHHKTLIICTGVLLTGFSYLVLLITPLAGIALVFTIITTFGEMLTHPFLQSFAVSRSTPQTRGQYLALHSMAFALAQVTSPALGSLIVTTAGFGLLWTVMMGLCLVSATGYWWLSRRFA</sequence>
<feature type="transmembrane region" description="Helical" evidence="7">
    <location>
        <begin position="172"/>
        <end position="192"/>
    </location>
</feature>
<organism evidence="9 10">
    <name type="scientific">Arsenicibacter rosenii</name>
    <dbReference type="NCBI Taxonomy" id="1750698"/>
    <lineage>
        <taxon>Bacteria</taxon>
        <taxon>Pseudomonadati</taxon>
        <taxon>Bacteroidota</taxon>
        <taxon>Cytophagia</taxon>
        <taxon>Cytophagales</taxon>
        <taxon>Spirosomataceae</taxon>
        <taxon>Arsenicibacter</taxon>
    </lineage>
</organism>
<dbReference type="PROSITE" id="PS50850">
    <property type="entry name" value="MFS"/>
    <property type="match status" value="1"/>
</dbReference>
<reference evidence="9 10" key="1">
    <citation type="submission" date="2016-10" db="EMBL/GenBank/DDBJ databases">
        <title>Arsenicibacter rosenii gen. nov., sp. nov., an efficient arsenic-methylating bacterium isolated from an arsenic-contaminated paddy soil.</title>
        <authorList>
            <person name="Huang K."/>
        </authorList>
    </citation>
    <scope>NUCLEOTIDE SEQUENCE [LARGE SCALE GENOMIC DNA]</scope>
    <source>
        <strain evidence="9 10">SM-1</strain>
    </source>
</reference>
<comment type="subcellular location">
    <subcellularLocation>
        <location evidence="1">Cell membrane</location>
        <topology evidence="1">Multi-pass membrane protein</topology>
    </subcellularLocation>
</comment>
<dbReference type="EMBL" id="MORL01000004">
    <property type="protein sequence ID" value="OIN59202.1"/>
    <property type="molecule type" value="Genomic_DNA"/>
</dbReference>
<keyword evidence="2" id="KW-0813">Transport</keyword>
<evidence type="ECO:0000256" key="1">
    <source>
        <dbReference type="ARBA" id="ARBA00004651"/>
    </source>
</evidence>
<feature type="domain" description="Major facilitator superfamily (MFS) profile" evidence="8">
    <location>
        <begin position="19"/>
        <end position="404"/>
    </location>
</feature>
<dbReference type="InterPro" id="IPR020846">
    <property type="entry name" value="MFS_dom"/>
</dbReference>
<dbReference type="OrthoDB" id="5379144at2"/>
<evidence type="ECO:0000256" key="5">
    <source>
        <dbReference type="ARBA" id="ARBA00022989"/>
    </source>
</evidence>
<feature type="transmembrane region" description="Helical" evidence="7">
    <location>
        <begin position="259"/>
        <end position="279"/>
    </location>
</feature>
<feature type="transmembrane region" description="Helical" evidence="7">
    <location>
        <begin position="20"/>
        <end position="40"/>
    </location>
</feature>
<dbReference type="RefSeq" id="WP_071502886.1">
    <property type="nucleotide sequence ID" value="NZ_MORL01000004.1"/>
</dbReference>
<dbReference type="PANTHER" id="PTHR23517:SF2">
    <property type="entry name" value="MULTIDRUG RESISTANCE PROTEIN MDTH"/>
    <property type="match status" value="1"/>
</dbReference>
<dbReference type="Pfam" id="PF07690">
    <property type="entry name" value="MFS_1"/>
    <property type="match status" value="1"/>
</dbReference>
<dbReference type="AlphaFoldDB" id="A0A1S2VKB6"/>
<keyword evidence="6 7" id="KW-0472">Membrane</keyword>
<keyword evidence="3" id="KW-1003">Cell membrane</keyword>
<evidence type="ECO:0000256" key="7">
    <source>
        <dbReference type="SAM" id="Phobius"/>
    </source>
</evidence>
<feature type="transmembrane region" description="Helical" evidence="7">
    <location>
        <begin position="52"/>
        <end position="73"/>
    </location>
</feature>
<comment type="caution">
    <text evidence="9">The sequence shown here is derived from an EMBL/GenBank/DDBJ whole genome shotgun (WGS) entry which is preliminary data.</text>
</comment>
<keyword evidence="10" id="KW-1185">Reference proteome</keyword>
<evidence type="ECO:0000256" key="2">
    <source>
        <dbReference type="ARBA" id="ARBA00022448"/>
    </source>
</evidence>
<gene>
    <name evidence="9" type="ORF">BLX24_09410</name>
</gene>
<dbReference type="InterPro" id="IPR011701">
    <property type="entry name" value="MFS"/>
</dbReference>
<feature type="transmembrane region" description="Helical" evidence="7">
    <location>
        <begin position="379"/>
        <end position="399"/>
    </location>
</feature>
<keyword evidence="5 7" id="KW-1133">Transmembrane helix</keyword>
<feature type="transmembrane region" description="Helical" evidence="7">
    <location>
        <begin position="222"/>
        <end position="247"/>
    </location>
</feature>
<dbReference type="SUPFAM" id="SSF103473">
    <property type="entry name" value="MFS general substrate transporter"/>
    <property type="match status" value="1"/>
</dbReference>
<dbReference type="GO" id="GO:0022857">
    <property type="term" value="F:transmembrane transporter activity"/>
    <property type="evidence" value="ECO:0007669"/>
    <property type="project" value="InterPro"/>
</dbReference>
<feature type="transmembrane region" description="Helical" evidence="7">
    <location>
        <begin position="80"/>
        <end position="100"/>
    </location>
</feature>
<dbReference type="InterPro" id="IPR050171">
    <property type="entry name" value="MFS_Transporters"/>
</dbReference>
<proteinExistence type="predicted"/>
<evidence type="ECO:0000259" key="8">
    <source>
        <dbReference type="PROSITE" id="PS50850"/>
    </source>
</evidence>
<dbReference type="GO" id="GO:0005886">
    <property type="term" value="C:plasma membrane"/>
    <property type="evidence" value="ECO:0007669"/>
    <property type="project" value="UniProtKB-SubCell"/>
</dbReference>
<evidence type="ECO:0000256" key="6">
    <source>
        <dbReference type="ARBA" id="ARBA00023136"/>
    </source>
</evidence>
<dbReference type="Gene3D" id="1.20.1250.20">
    <property type="entry name" value="MFS general substrate transporter like domains"/>
    <property type="match status" value="1"/>
</dbReference>
<evidence type="ECO:0000256" key="4">
    <source>
        <dbReference type="ARBA" id="ARBA00022692"/>
    </source>
</evidence>
<feature type="transmembrane region" description="Helical" evidence="7">
    <location>
        <begin position="145"/>
        <end position="166"/>
    </location>
</feature>